<evidence type="ECO:0000313" key="9">
    <source>
        <dbReference type="Proteomes" id="UP000287547"/>
    </source>
</evidence>
<proteinExistence type="inferred from homology"/>
<evidence type="ECO:0000256" key="4">
    <source>
        <dbReference type="ARBA" id="ARBA00023002"/>
    </source>
</evidence>
<dbReference type="OrthoDB" id="3987021at2"/>
<dbReference type="PANTHER" id="PTHR43401">
    <property type="entry name" value="L-THREONINE 3-DEHYDROGENASE"/>
    <property type="match status" value="1"/>
</dbReference>
<dbReference type="PANTHER" id="PTHR43401:SF2">
    <property type="entry name" value="L-THREONINE 3-DEHYDROGENASE"/>
    <property type="match status" value="1"/>
</dbReference>
<dbReference type="Proteomes" id="UP000287547">
    <property type="component" value="Unassembled WGS sequence"/>
</dbReference>
<dbReference type="Pfam" id="PF00107">
    <property type="entry name" value="ADH_zinc_N"/>
    <property type="match status" value="1"/>
</dbReference>
<dbReference type="InterPro" id="IPR013154">
    <property type="entry name" value="ADH-like_N"/>
</dbReference>
<dbReference type="PROSITE" id="PS00059">
    <property type="entry name" value="ADH_ZINC"/>
    <property type="match status" value="1"/>
</dbReference>
<feature type="domain" description="Alcohol dehydrogenase-like N-terminal" evidence="7">
    <location>
        <begin position="58"/>
        <end position="170"/>
    </location>
</feature>
<dbReference type="GO" id="GO:0008270">
    <property type="term" value="F:zinc ion binding"/>
    <property type="evidence" value="ECO:0007669"/>
    <property type="project" value="InterPro"/>
</dbReference>
<evidence type="ECO:0000259" key="7">
    <source>
        <dbReference type="Pfam" id="PF08240"/>
    </source>
</evidence>
<gene>
    <name evidence="8" type="ORF">DMH04_29035</name>
</gene>
<dbReference type="SUPFAM" id="SSF51735">
    <property type="entry name" value="NAD(P)-binding Rossmann-fold domains"/>
    <property type="match status" value="1"/>
</dbReference>
<dbReference type="NCBIfam" id="NF041097">
    <property type="entry name" value="keto_inos_dh_IolM"/>
    <property type="match status" value="1"/>
</dbReference>
<evidence type="ECO:0000256" key="2">
    <source>
        <dbReference type="ARBA" id="ARBA00022723"/>
    </source>
</evidence>
<dbReference type="InterPro" id="IPR050129">
    <property type="entry name" value="Zn_alcohol_dh"/>
</dbReference>
<evidence type="ECO:0000256" key="3">
    <source>
        <dbReference type="ARBA" id="ARBA00022833"/>
    </source>
</evidence>
<accession>A0A428Z450</accession>
<dbReference type="RefSeq" id="WP_051796468.1">
    <property type="nucleotide sequence ID" value="NZ_QHKI01000027.1"/>
</dbReference>
<name>A0A428Z450_KIBAR</name>
<dbReference type="EMBL" id="QHKI01000027">
    <property type="protein sequence ID" value="RSM80947.1"/>
    <property type="molecule type" value="Genomic_DNA"/>
</dbReference>
<dbReference type="AlphaFoldDB" id="A0A428Z450"/>
<organism evidence="8 9">
    <name type="scientific">Kibdelosporangium aridum</name>
    <dbReference type="NCBI Taxonomy" id="2030"/>
    <lineage>
        <taxon>Bacteria</taxon>
        <taxon>Bacillati</taxon>
        <taxon>Actinomycetota</taxon>
        <taxon>Actinomycetes</taxon>
        <taxon>Pseudonocardiales</taxon>
        <taxon>Pseudonocardiaceae</taxon>
        <taxon>Kibdelosporangium</taxon>
    </lineage>
</organism>
<feature type="domain" description="Alcohol dehydrogenase-like C-terminal" evidence="6">
    <location>
        <begin position="222"/>
        <end position="342"/>
    </location>
</feature>
<keyword evidence="2 5" id="KW-0479">Metal-binding</keyword>
<keyword evidence="3 5" id="KW-0862">Zinc</keyword>
<protein>
    <submittedName>
        <fullName evidence="8">Alcohol dehydrogenase</fullName>
    </submittedName>
</protein>
<evidence type="ECO:0000313" key="8">
    <source>
        <dbReference type="EMBL" id="RSM80947.1"/>
    </source>
</evidence>
<keyword evidence="4" id="KW-0560">Oxidoreductase</keyword>
<dbReference type="Pfam" id="PF08240">
    <property type="entry name" value="ADH_N"/>
    <property type="match status" value="1"/>
</dbReference>
<evidence type="ECO:0000256" key="1">
    <source>
        <dbReference type="ARBA" id="ARBA00001947"/>
    </source>
</evidence>
<dbReference type="InterPro" id="IPR013149">
    <property type="entry name" value="ADH-like_C"/>
</dbReference>
<dbReference type="InterPro" id="IPR011032">
    <property type="entry name" value="GroES-like_sf"/>
</dbReference>
<dbReference type="InterPro" id="IPR002328">
    <property type="entry name" value="ADH_Zn_CS"/>
</dbReference>
<dbReference type="SUPFAM" id="SSF50129">
    <property type="entry name" value="GroES-like"/>
    <property type="match status" value="1"/>
</dbReference>
<dbReference type="GO" id="GO:0016491">
    <property type="term" value="F:oxidoreductase activity"/>
    <property type="evidence" value="ECO:0007669"/>
    <property type="project" value="UniProtKB-KW"/>
</dbReference>
<comment type="cofactor">
    <cofactor evidence="1 5">
        <name>Zn(2+)</name>
        <dbReference type="ChEBI" id="CHEBI:29105"/>
    </cofactor>
</comment>
<dbReference type="InterPro" id="IPR053539">
    <property type="entry name" value="Scyllo-inosose_DH"/>
</dbReference>
<sequence>MAAEGVELMRAVVINGEWAPRRELSPEEVAGRWARDATAAWREPTWTLDEREVPRLAGPYDVLVRSKAVGICGSDVHLYETDDEGYVLLPYRVRLPLVPGHEIAGEVVEVGAEVRSVRPGDPVAVQTLHYCGRCGACRSGLPGHCVDAEDRGFTIDGGMAEFVLSRESNVRSLAAVRERYSERDTYEIGALCEPASVAYVGLFLRGGGFRPGGVATVHGCGPIGLASVSLLRAAGAAKVMAFDTQPARCELAERVGADAAYDVNKLRGDGMRPSDVVLEQTSGEGADVCVEAAGAAAAVLPEIERSISVGGKVVLLGSESGAVPMQTMAYMLRGARVYGSIGNIGGLDPVIALHAAGRIDLRPIVTARFDLAAATDAVRQASLRQDAKILVMPDRGSI</sequence>
<comment type="caution">
    <text evidence="8">The sequence shown here is derived from an EMBL/GenBank/DDBJ whole genome shotgun (WGS) entry which is preliminary data.</text>
</comment>
<dbReference type="Gene3D" id="3.90.180.10">
    <property type="entry name" value="Medium-chain alcohol dehydrogenases, catalytic domain"/>
    <property type="match status" value="1"/>
</dbReference>
<evidence type="ECO:0000259" key="6">
    <source>
        <dbReference type="Pfam" id="PF00107"/>
    </source>
</evidence>
<evidence type="ECO:0000256" key="5">
    <source>
        <dbReference type="RuleBase" id="RU361277"/>
    </source>
</evidence>
<dbReference type="InterPro" id="IPR036291">
    <property type="entry name" value="NAD(P)-bd_dom_sf"/>
</dbReference>
<comment type="similarity">
    <text evidence="5">Belongs to the zinc-containing alcohol dehydrogenase family.</text>
</comment>
<dbReference type="Gene3D" id="3.40.50.720">
    <property type="entry name" value="NAD(P)-binding Rossmann-like Domain"/>
    <property type="match status" value="1"/>
</dbReference>
<reference evidence="8 9" key="1">
    <citation type="submission" date="2018-05" db="EMBL/GenBank/DDBJ databases">
        <title>Evolution of GPA BGCs.</title>
        <authorList>
            <person name="Waglechner N."/>
            <person name="Wright G.D."/>
        </authorList>
    </citation>
    <scope>NUCLEOTIDE SEQUENCE [LARGE SCALE GENOMIC DNA]</scope>
    <source>
        <strain evidence="8 9">A82846</strain>
    </source>
</reference>